<feature type="binding site" evidence="9">
    <location>
        <begin position="250"/>
        <end position="253"/>
    </location>
    <ligand>
        <name>GTP</name>
        <dbReference type="ChEBI" id="CHEBI:37565"/>
    </ligand>
</feature>
<evidence type="ECO:0000256" key="5">
    <source>
        <dbReference type="ARBA" id="ARBA00023134"/>
    </source>
</evidence>
<dbReference type="InterPro" id="IPR036891">
    <property type="entry name" value="Signal_recog_part_SRP54_M_sf"/>
</dbReference>
<dbReference type="OrthoDB" id="9804720at2"/>
<evidence type="ECO:0000313" key="12">
    <source>
        <dbReference type="Proteomes" id="UP000294614"/>
    </source>
</evidence>
<evidence type="ECO:0000256" key="9">
    <source>
        <dbReference type="HAMAP-Rule" id="MF_00306"/>
    </source>
</evidence>
<dbReference type="InterPro" id="IPR004780">
    <property type="entry name" value="SRP"/>
</dbReference>
<evidence type="ECO:0000256" key="3">
    <source>
        <dbReference type="ARBA" id="ARBA00022801"/>
    </source>
</evidence>
<dbReference type="SMART" id="SM00963">
    <property type="entry name" value="SRP54_N"/>
    <property type="match status" value="1"/>
</dbReference>
<dbReference type="EC" id="3.6.5.4" evidence="9"/>
<feature type="binding site" evidence="9">
    <location>
        <begin position="110"/>
        <end position="117"/>
    </location>
    <ligand>
        <name>GTP</name>
        <dbReference type="ChEBI" id="CHEBI:37565"/>
    </ligand>
</feature>
<dbReference type="Gene3D" id="3.40.50.300">
    <property type="entry name" value="P-loop containing nucleotide triphosphate hydrolases"/>
    <property type="match status" value="1"/>
</dbReference>
<dbReference type="PANTHER" id="PTHR11564:SF5">
    <property type="entry name" value="SIGNAL RECOGNITION PARTICLE SUBUNIT SRP54"/>
    <property type="match status" value="1"/>
</dbReference>
<organism evidence="11 12">
    <name type="scientific">Seleniivibrio woodruffii</name>
    <dbReference type="NCBI Taxonomy" id="1078050"/>
    <lineage>
        <taxon>Bacteria</taxon>
        <taxon>Pseudomonadati</taxon>
        <taxon>Deferribacterota</taxon>
        <taxon>Deferribacteres</taxon>
        <taxon>Deferribacterales</taxon>
        <taxon>Geovibrionaceae</taxon>
        <taxon>Seleniivibrio</taxon>
    </lineage>
</organism>
<dbReference type="InterPro" id="IPR042101">
    <property type="entry name" value="SRP54_N_sf"/>
</dbReference>
<reference evidence="11 12" key="1">
    <citation type="submission" date="2019-03" db="EMBL/GenBank/DDBJ databases">
        <title>Genomic Encyclopedia of Type Strains, Phase IV (KMG-IV): sequencing the most valuable type-strain genomes for metagenomic binning, comparative biology and taxonomic classification.</title>
        <authorList>
            <person name="Goeker M."/>
        </authorList>
    </citation>
    <scope>NUCLEOTIDE SEQUENCE [LARGE SCALE GENOMIC DNA]</scope>
    <source>
        <strain evidence="11 12">DSM 24984</strain>
    </source>
</reference>
<dbReference type="Gene3D" id="1.20.120.140">
    <property type="entry name" value="Signal recognition particle SRP54, nucleotide-binding domain"/>
    <property type="match status" value="1"/>
</dbReference>
<dbReference type="InterPro" id="IPR022941">
    <property type="entry name" value="SRP54"/>
</dbReference>
<dbReference type="GO" id="GO:0006614">
    <property type="term" value="P:SRP-dependent cotranslational protein targeting to membrane"/>
    <property type="evidence" value="ECO:0007669"/>
    <property type="project" value="InterPro"/>
</dbReference>
<dbReference type="HAMAP" id="MF_00306">
    <property type="entry name" value="SRP54"/>
    <property type="match status" value="1"/>
</dbReference>
<dbReference type="FunFam" id="3.40.50.300:FF:000022">
    <property type="entry name" value="Signal recognition particle 54 kDa subunit"/>
    <property type="match status" value="1"/>
</dbReference>
<dbReference type="Proteomes" id="UP000294614">
    <property type="component" value="Unassembled WGS sequence"/>
</dbReference>
<dbReference type="InterPro" id="IPR003593">
    <property type="entry name" value="AAA+_ATPase"/>
</dbReference>
<evidence type="ECO:0000256" key="1">
    <source>
        <dbReference type="ARBA" id="ARBA00005450"/>
    </source>
</evidence>
<keyword evidence="2 9" id="KW-0547">Nucleotide-binding</keyword>
<evidence type="ECO:0000313" key="11">
    <source>
        <dbReference type="EMBL" id="TCK60004.1"/>
    </source>
</evidence>
<comment type="subcellular location">
    <subcellularLocation>
        <location evidence="9">Cytoplasm</location>
    </subcellularLocation>
    <text evidence="9">The SRP-RNC complex is targeted to the cytoplasmic membrane.</text>
</comment>
<dbReference type="SMART" id="SM00962">
    <property type="entry name" value="SRP54"/>
    <property type="match status" value="1"/>
</dbReference>
<dbReference type="InterPro" id="IPR004125">
    <property type="entry name" value="Signal_recog_particle_SRP54_M"/>
</dbReference>
<keyword evidence="7 9" id="KW-0687">Ribonucleoprotein</keyword>
<dbReference type="SUPFAM" id="SSF47446">
    <property type="entry name" value="Signal peptide-binding domain"/>
    <property type="match status" value="1"/>
</dbReference>
<comment type="similarity">
    <text evidence="1 9">Belongs to the GTP-binding SRP family. SRP54 subfamily.</text>
</comment>
<dbReference type="InterPro" id="IPR013822">
    <property type="entry name" value="Signal_recog_particl_SRP54_hlx"/>
</dbReference>
<dbReference type="SMART" id="SM00382">
    <property type="entry name" value="AAA"/>
    <property type="match status" value="1"/>
</dbReference>
<dbReference type="AlphaFoldDB" id="A0A4R1K711"/>
<comment type="subunit">
    <text evidence="9">Part of the signal recognition particle protein translocation system, which is composed of SRP and FtsY.</text>
</comment>
<evidence type="ECO:0000256" key="2">
    <source>
        <dbReference type="ARBA" id="ARBA00022741"/>
    </source>
</evidence>
<evidence type="ECO:0000256" key="7">
    <source>
        <dbReference type="ARBA" id="ARBA00023274"/>
    </source>
</evidence>
<keyword evidence="6 9" id="KW-0733">Signal recognition particle</keyword>
<dbReference type="RefSeq" id="WP_132874150.1">
    <property type="nucleotide sequence ID" value="NZ_JAJUHT010000016.1"/>
</dbReference>
<comment type="caution">
    <text evidence="11">The sequence shown here is derived from an EMBL/GenBank/DDBJ whole genome shotgun (WGS) entry which is preliminary data.</text>
</comment>
<dbReference type="EMBL" id="SMGG01000005">
    <property type="protein sequence ID" value="TCK60004.1"/>
    <property type="molecule type" value="Genomic_DNA"/>
</dbReference>
<evidence type="ECO:0000256" key="4">
    <source>
        <dbReference type="ARBA" id="ARBA00022884"/>
    </source>
</evidence>
<dbReference type="Gene3D" id="1.10.260.30">
    <property type="entry name" value="Signal recognition particle, SRP54 subunit, M-domain"/>
    <property type="match status" value="1"/>
</dbReference>
<proteinExistence type="inferred from homology"/>
<dbReference type="GO" id="GO:0005525">
    <property type="term" value="F:GTP binding"/>
    <property type="evidence" value="ECO:0007669"/>
    <property type="project" value="UniProtKB-UniRule"/>
</dbReference>
<keyword evidence="4 9" id="KW-0694">RNA-binding</keyword>
<evidence type="ECO:0000259" key="10">
    <source>
        <dbReference type="PROSITE" id="PS00300"/>
    </source>
</evidence>
<keyword evidence="5 9" id="KW-0342">GTP-binding</keyword>
<dbReference type="GO" id="GO:0048500">
    <property type="term" value="C:signal recognition particle"/>
    <property type="evidence" value="ECO:0007669"/>
    <property type="project" value="UniProtKB-UniRule"/>
</dbReference>
<dbReference type="Pfam" id="PF02978">
    <property type="entry name" value="SRP_SPB"/>
    <property type="match status" value="1"/>
</dbReference>
<evidence type="ECO:0000256" key="6">
    <source>
        <dbReference type="ARBA" id="ARBA00023135"/>
    </source>
</evidence>
<sequence>MFATLNDKLNGVFKRLKKQVRLDESNITEALKMVRMALLEADVNYKVVKNFIGSVQAKAMGEEVLKSLTPDQVFIKIVHDELVEILGGKDYDEGKIRLNSQPPTVIMMAGLQGSGKTTSSGKLAGLLMKQKRNVLLVAGDIYRPAAIDQLETLGKQLGCDVYSDRDSRDAVKIAKDALEYAKKTAKDVVIIDTAGRLHIDEELMAEIVRTKEAVNPDEILFVADAMTGQDAVNVAKAFNESLEATGIILTKMDGDARGGAALSIKEVTGKPLKFIGTGEKMGEFEAFYPDRMASRILGMGDIVTLVERAQESIEDGDAEDMAEKMAKHGLDFDDMLKQFKMIKKMGSLESIMRMIPGLNNISMGDMDEKQFKKIEAIIFSMTRQERKNAKILNSGRRKRIARGSGTSVADVNRLVNQLNQMNKMMKQMKKKLGGSNKLNPAMMRDFLKMR</sequence>
<evidence type="ECO:0000256" key="8">
    <source>
        <dbReference type="ARBA" id="ARBA00048027"/>
    </source>
</evidence>
<dbReference type="InterPro" id="IPR027417">
    <property type="entry name" value="P-loop_NTPase"/>
</dbReference>
<keyword evidence="12" id="KW-1185">Reference proteome</keyword>
<protein>
    <recommendedName>
        <fullName evidence="9">Signal recognition particle protein</fullName>
        <ecNumber evidence="9">3.6.5.4</ecNumber>
    </recommendedName>
    <alternativeName>
        <fullName evidence="9">Fifty-four homolog</fullName>
    </alternativeName>
</protein>
<comment type="domain">
    <text evidence="9">Composed of three domains: the N-terminal N domain, which is responsible for interactions with the ribosome, the central G domain, which binds GTP, and the C-terminal M domain, which binds the RNA and the signal sequence of the RNC.</text>
</comment>
<name>A0A4R1K711_9BACT</name>
<gene>
    <name evidence="9" type="primary">ffh</name>
    <name evidence="11" type="ORF">C8D98_2176</name>
</gene>
<dbReference type="Pfam" id="PF02881">
    <property type="entry name" value="SRP54_N"/>
    <property type="match status" value="1"/>
</dbReference>
<dbReference type="CDD" id="cd18539">
    <property type="entry name" value="SRP_G"/>
    <property type="match status" value="1"/>
</dbReference>
<accession>A0A4R1K711</accession>
<dbReference type="InterPro" id="IPR000897">
    <property type="entry name" value="SRP54_GTPase_dom"/>
</dbReference>
<dbReference type="GO" id="GO:0003924">
    <property type="term" value="F:GTPase activity"/>
    <property type="evidence" value="ECO:0007669"/>
    <property type="project" value="UniProtKB-UniRule"/>
</dbReference>
<dbReference type="SUPFAM" id="SSF52540">
    <property type="entry name" value="P-loop containing nucleoside triphosphate hydrolases"/>
    <property type="match status" value="1"/>
</dbReference>
<keyword evidence="3 9" id="KW-0378">Hydrolase</keyword>
<dbReference type="NCBIfam" id="TIGR00959">
    <property type="entry name" value="ffh"/>
    <property type="match status" value="1"/>
</dbReference>
<dbReference type="PROSITE" id="PS00300">
    <property type="entry name" value="SRP54"/>
    <property type="match status" value="1"/>
</dbReference>
<dbReference type="PANTHER" id="PTHR11564">
    <property type="entry name" value="SIGNAL RECOGNITION PARTICLE 54K PROTEIN SRP54"/>
    <property type="match status" value="1"/>
</dbReference>
<keyword evidence="9" id="KW-0963">Cytoplasm</keyword>
<comment type="function">
    <text evidence="9">Involved in targeting and insertion of nascent membrane proteins into the cytoplasmic membrane. Binds to the hydrophobic signal sequence of the ribosome-nascent chain (RNC) as it emerges from the ribosomes. The SRP-RNC complex is then targeted to the cytoplasmic membrane where it interacts with the SRP receptor FtsY.</text>
</comment>
<comment type="catalytic activity">
    <reaction evidence="8 9">
        <text>GTP + H2O = GDP + phosphate + H(+)</text>
        <dbReference type="Rhea" id="RHEA:19669"/>
        <dbReference type="ChEBI" id="CHEBI:15377"/>
        <dbReference type="ChEBI" id="CHEBI:15378"/>
        <dbReference type="ChEBI" id="CHEBI:37565"/>
        <dbReference type="ChEBI" id="CHEBI:43474"/>
        <dbReference type="ChEBI" id="CHEBI:58189"/>
        <dbReference type="EC" id="3.6.5.4"/>
    </reaction>
</comment>
<dbReference type="GO" id="GO:0008312">
    <property type="term" value="F:7S RNA binding"/>
    <property type="evidence" value="ECO:0007669"/>
    <property type="project" value="InterPro"/>
</dbReference>
<feature type="binding site" evidence="9">
    <location>
        <begin position="192"/>
        <end position="196"/>
    </location>
    <ligand>
        <name>GTP</name>
        <dbReference type="ChEBI" id="CHEBI:37565"/>
    </ligand>
</feature>
<dbReference type="Pfam" id="PF00448">
    <property type="entry name" value="SRP54"/>
    <property type="match status" value="1"/>
</dbReference>
<feature type="domain" description="SRP54-type proteins GTP-binding" evidence="10">
    <location>
        <begin position="271"/>
        <end position="284"/>
    </location>
</feature>